<dbReference type="PANTHER" id="PTHR30007">
    <property type="entry name" value="PHP DOMAIN PROTEIN"/>
    <property type="match status" value="1"/>
</dbReference>
<evidence type="ECO:0000313" key="3">
    <source>
        <dbReference type="EMBL" id="VFK71801.1"/>
    </source>
</evidence>
<evidence type="ECO:0000259" key="1">
    <source>
        <dbReference type="Pfam" id="PF13586"/>
    </source>
</evidence>
<reference evidence="3" key="1">
    <citation type="submission" date="2019-02" db="EMBL/GenBank/DDBJ databases">
        <authorList>
            <person name="Gruber-Vodicka R. H."/>
            <person name="Seah K. B. B."/>
        </authorList>
    </citation>
    <scope>NUCLEOTIDE SEQUENCE</scope>
    <source>
        <strain evidence="3">BECK_BY2</strain>
        <strain evidence="2">BECK_BY3</strain>
    </source>
</reference>
<dbReference type="EMBL" id="CAADFV010000299">
    <property type="protein sequence ID" value="VFK71801.1"/>
    <property type="molecule type" value="Genomic_DNA"/>
</dbReference>
<proteinExistence type="predicted"/>
<dbReference type="Pfam" id="PF13586">
    <property type="entry name" value="DDE_Tnp_1_2"/>
    <property type="match status" value="1"/>
</dbReference>
<dbReference type="EMBL" id="CAADFY010000293">
    <property type="protein sequence ID" value="VFK62204.1"/>
    <property type="molecule type" value="Genomic_DNA"/>
</dbReference>
<organism evidence="3">
    <name type="scientific">Candidatus Kentrum sp. TUN</name>
    <dbReference type="NCBI Taxonomy" id="2126343"/>
    <lineage>
        <taxon>Bacteria</taxon>
        <taxon>Pseudomonadati</taxon>
        <taxon>Pseudomonadota</taxon>
        <taxon>Gammaproteobacteria</taxon>
        <taxon>Candidatus Kentrum</taxon>
    </lineage>
</organism>
<name>A0A451B0K0_9GAMM</name>
<feature type="domain" description="Transposase DDE" evidence="1">
    <location>
        <begin position="111"/>
        <end position="165"/>
    </location>
</feature>
<protein>
    <submittedName>
        <fullName evidence="3">Transposase DDE domain-containing protein</fullName>
    </submittedName>
</protein>
<sequence length="171" mass="19557">MGHLLLYCRPLFANFTFSIYRTTILTQGGFFIHVALAKLDGVVEFKKLCLNTHSAAGGRNQNHAKLISDHVQTFAWSCQLLRRNCIKAFSRDEDYRGTAVEFVEKVLGLKLHISKKIKDTFAVLPKRWIVERTFAWFGNYRRLSKDYEILTSTAGNMVRIAMLPIVVAKCV</sequence>
<dbReference type="AlphaFoldDB" id="A0A451B0K0"/>
<evidence type="ECO:0000313" key="2">
    <source>
        <dbReference type="EMBL" id="VFK62204.1"/>
    </source>
</evidence>
<dbReference type="PANTHER" id="PTHR30007:SF0">
    <property type="entry name" value="TRANSPOSASE"/>
    <property type="match status" value="1"/>
</dbReference>
<gene>
    <name evidence="3" type="ORF">BECKTUN1418E_GA0071001_12992</name>
    <name evidence="2" type="ORF">BECKTUN1418F_GA0071002_12932</name>
</gene>
<accession>A0A451B0K0</accession>
<dbReference type="InterPro" id="IPR025668">
    <property type="entry name" value="Tnp_DDE_dom"/>
</dbReference>